<organism evidence="2 3">
    <name type="scientific">Ustilago bromivora</name>
    <dbReference type="NCBI Taxonomy" id="307758"/>
    <lineage>
        <taxon>Eukaryota</taxon>
        <taxon>Fungi</taxon>
        <taxon>Dikarya</taxon>
        <taxon>Basidiomycota</taxon>
        <taxon>Ustilaginomycotina</taxon>
        <taxon>Ustilaginomycetes</taxon>
        <taxon>Ustilaginales</taxon>
        <taxon>Ustilaginaceae</taxon>
        <taxon>Ustilago</taxon>
    </lineage>
</organism>
<feature type="region of interest" description="Disordered" evidence="1">
    <location>
        <begin position="87"/>
        <end position="118"/>
    </location>
</feature>
<protein>
    <submittedName>
        <fullName evidence="2">Uncharacterized protein</fullName>
    </submittedName>
</protein>
<reference evidence="3" key="1">
    <citation type="submission" date="2016-04" db="EMBL/GenBank/DDBJ databases">
        <authorList>
            <person name="Guldener U."/>
            <person name="Guldener U."/>
        </authorList>
    </citation>
    <scope>NUCLEOTIDE SEQUENCE [LARGE SCALE GENOMIC DNA]</scope>
    <source>
        <strain evidence="3">UB2112</strain>
    </source>
</reference>
<evidence type="ECO:0000313" key="2">
    <source>
        <dbReference type="EMBL" id="SAM67804.1"/>
    </source>
</evidence>
<proteinExistence type="predicted"/>
<evidence type="ECO:0000256" key="1">
    <source>
        <dbReference type="SAM" id="MobiDB-lite"/>
    </source>
</evidence>
<dbReference type="AlphaFoldDB" id="A0A1K0FWP8"/>
<gene>
    <name evidence="2" type="ORF">UBRO_03878</name>
</gene>
<sequence length="231" mass="24738">MAATTTLTCTKLALHRSRGTAVSLALATLSSLTPSDYSHSRSPPYSFDRVSVGDKENFSPFETTTSLQLKREPLSDITNSFLSPFLSTSPSPTSTSSLSPVTATNTNHPTIRSTGARPRSSLHRIVLGSLHRKKAIRRRRNAISLSSHQASLLAMQLSTPSSAATSPSPVDVKKSQNTEEGIKTNVRFRTIALERNVFLISRTDGHSFSCNACNCSCSTAQTVVSAPSLAA</sequence>
<dbReference type="Proteomes" id="UP000179920">
    <property type="component" value="Chromosome II"/>
</dbReference>
<name>A0A1K0FWP8_9BASI</name>
<accession>A0A1K0FWP8</accession>
<feature type="compositionally biased region" description="Polar residues" evidence="1">
    <location>
        <begin position="101"/>
        <end position="113"/>
    </location>
</feature>
<dbReference type="EMBL" id="LT558118">
    <property type="protein sequence ID" value="SAM67804.1"/>
    <property type="molecule type" value="Genomic_DNA"/>
</dbReference>
<feature type="compositionally biased region" description="Low complexity" evidence="1">
    <location>
        <begin position="87"/>
        <end position="100"/>
    </location>
</feature>
<evidence type="ECO:0000313" key="3">
    <source>
        <dbReference type="Proteomes" id="UP000179920"/>
    </source>
</evidence>